<dbReference type="Gene3D" id="3.40.630.10">
    <property type="entry name" value="Zn peptidases"/>
    <property type="match status" value="1"/>
</dbReference>
<dbReference type="PANTHER" id="PTHR32494:SF5">
    <property type="entry name" value="ALLANTOATE AMIDOHYDROLASE"/>
    <property type="match status" value="1"/>
</dbReference>
<comment type="similarity">
    <text evidence="1">Belongs to the peptidase M20 family.</text>
</comment>
<feature type="binding site" evidence="3">
    <location>
        <position position="198"/>
    </location>
    <ligand>
        <name>Zn(2+)</name>
        <dbReference type="ChEBI" id="CHEBI:29105"/>
        <label>1</label>
    </ligand>
</feature>
<dbReference type="Gene3D" id="3.30.70.360">
    <property type="match status" value="1"/>
</dbReference>
<name>A0A085JFA0_9GAMM</name>
<dbReference type="OrthoDB" id="9808195at2"/>
<comment type="cofactor">
    <cofactor evidence="3">
        <name>Zn(2+)</name>
        <dbReference type="ChEBI" id="CHEBI:29105"/>
    </cofactor>
    <text evidence="3">Binds 2 Zn(2+) ions per subunit.</text>
</comment>
<accession>A0A085JFA0</accession>
<evidence type="ECO:0000256" key="3">
    <source>
        <dbReference type="PIRSR" id="PIRSR001235-1"/>
    </source>
</evidence>
<dbReference type="RefSeq" id="WP_029990977.1">
    <property type="nucleotide sequence ID" value="NZ_ATMJ01000037.1"/>
</dbReference>
<keyword evidence="5" id="KW-1185">Reference proteome</keyword>
<evidence type="ECO:0000313" key="4">
    <source>
        <dbReference type="EMBL" id="KFD19146.1"/>
    </source>
</evidence>
<dbReference type="InterPro" id="IPR010158">
    <property type="entry name" value="Amidase_Cbmase"/>
</dbReference>
<dbReference type="PANTHER" id="PTHR32494">
    <property type="entry name" value="ALLANTOATE DEIMINASE-RELATED"/>
    <property type="match status" value="1"/>
</dbReference>
<feature type="binding site" evidence="3">
    <location>
        <position position="96"/>
    </location>
    <ligand>
        <name>Zn(2+)</name>
        <dbReference type="ChEBI" id="CHEBI:29105"/>
        <label>1</label>
    </ligand>
</feature>
<dbReference type="NCBIfam" id="NF009527">
    <property type="entry name" value="PRK12891.1"/>
    <property type="match status" value="1"/>
</dbReference>
<dbReference type="SUPFAM" id="SSF53187">
    <property type="entry name" value="Zn-dependent exopeptidases"/>
    <property type="match status" value="1"/>
</dbReference>
<keyword evidence="2 4" id="KW-0378">Hydrolase</keyword>
<dbReference type="NCBIfam" id="TIGR01879">
    <property type="entry name" value="hydantase"/>
    <property type="match status" value="1"/>
</dbReference>
<feature type="binding site" evidence="3">
    <location>
        <position position="85"/>
    </location>
    <ligand>
        <name>Zn(2+)</name>
        <dbReference type="ChEBI" id="CHEBI:29105"/>
        <label>1</label>
    </ligand>
</feature>
<dbReference type="EC" id="3.5.3.-" evidence="4"/>
<dbReference type="GO" id="GO:0016813">
    <property type="term" value="F:hydrolase activity, acting on carbon-nitrogen (but not peptide) bonds, in linear amidines"/>
    <property type="evidence" value="ECO:0007669"/>
    <property type="project" value="InterPro"/>
</dbReference>
<gene>
    <name evidence="4" type="ORF">GTPT_1932</name>
</gene>
<evidence type="ECO:0000256" key="2">
    <source>
        <dbReference type="ARBA" id="ARBA00022801"/>
    </source>
</evidence>
<dbReference type="Pfam" id="PF01546">
    <property type="entry name" value="Peptidase_M20"/>
    <property type="match status" value="1"/>
</dbReference>
<organism evidence="4 5">
    <name type="scientific">Tatumella ptyseos ATCC 33301</name>
    <dbReference type="NCBI Taxonomy" id="1005995"/>
    <lineage>
        <taxon>Bacteria</taxon>
        <taxon>Pseudomonadati</taxon>
        <taxon>Pseudomonadota</taxon>
        <taxon>Gammaproteobacteria</taxon>
        <taxon>Enterobacterales</taxon>
        <taxon>Erwiniaceae</taxon>
        <taxon>Tatumella</taxon>
    </lineage>
</organism>
<keyword evidence="3" id="KW-0479">Metal-binding</keyword>
<keyword evidence="3" id="KW-0862">Zinc</keyword>
<dbReference type="EC" id="3.5.-.-" evidence="4"/>
<evidence type="ECO:0000313" key="5">
    <source>
        <dbReference type="Proteomes" id="UP000028602"/>
    </source>
</evidence>
<dbReference type="EC" id="3.-.-.-" evidence="4"/>
<feature type="binding site" evidence="3">
    <location>
        <position position="396"/>
    </location>
    <ligand>
        <name>Zn(2+)</name>
        <dbReference type="ChEBI" id="CHEBI:29105"/>
        <label>2</label>
    </ligand>
</feature>
<dbReference type="PIRSF" id="PIRSF001235">
    <property type="entry name" value="Amidase_carbamoylase"/>
    <property type="match status" value="1"/>
</dbReference>
<reference evidence="4 5" key="1">
    <citation type="submission" date="2014-05" db="EMBL/GenBank/DDBJ databases">
        <title>ATOL: Assembling a taxonomically balanced genome-scale reconstruction of the evolutionary history of the Enterobacteriaceae.</title>
        <authorList>
            <person name="Plunkett G.III."/>
            <person name="Neeno-Eckwall E.C."/>
            <person name="Glasner J.D."/>
            <person name="Perna N.T."/>
        </authorList>
    </citation>
    <scope>NUCLEOTIDE SEQUENCE [LARGE SCALE GENOMIC DNA]</scope>
    <source>
        <strain evidence="4 5">ATCC 33301</strain>
    </source>
</reference>
<sequence length="427" mass="46622">MTTELLPVPDMTLAAELFTQLQGMSFDGKGITRDAYGPGEQRAHELVKHLAEVAGFEVLTDAALNLYIILPGQDRQASKIVVGSHLDSVPAGGNYDGAAGVLAGLAIIFGWKNAGRVPPCDLMVIAIRAEESAWFPISYLGSKAVLGELNPTDLTIPRKDTGIALRQHMIDCGGQPDKLINDPPLFHRTDFRAFLEIHIEQGPILESAGIPVGIVTGICGSLRYRFARTYGQYAHSGACPSYCRQDAVIATAELVSEMHRYWHAMEKEGHELTVTFGRFFTDAVDADMSKVSGLVDFSIDFRSRDPETLEVIHTHLQQTADILAEKHGVRFDFGAQTRSKPARMDPVLVTALQDAARELKTEAQLLNSGAGHDCAQFVSCGVPGVMLFIRNQNGSHNPDEAMEFTDFCCAVSVLNQAIYNLLYTDQN</sequence>
<dbReference type="EC" id="3.5.1.87" evidence="4"/>
<dbReference type="EMBL" id="JMPR01000033">
    <property type="protein sequence ID" value="KFD19146.1"/>
    <property type="molecule type" value="Genomic_DNA"/>
</dbReference>
<proteinExistence type="inferred from homology"/>
<dbReference type="Proteomes" id="UP000028602">
    <property type="component" value="Unassembled WGS sequence"/>
</dbReference>
<comment type="caution">
    <text evidence="4">The sequence shown here is derived from an EMBL/GenBank/DDBJ whole genome shotgun (WGS) entry which is preliminary data.</text>
</comment>
<dbReference type="eggNOG" id="COG0624">
    <property type="taxonomic scope" value="Bacteria"/>
</dbReference>
<dbReference type="InterPro" id="IPR036264">
    <property type="entry name" value="Bact_exopeptidase_dim_dom"/>
</dbReference>
<feature type="binding site" evidence="3">
    <location>
        <position position="131"/>
    </location>
    <ligand>
        <name>Zn(2+)</name>
        <dbReference type="ChEBI" id="CHEBI:29105"/>
        <label>2</label>
    </ligand>
</feature>
<dbReference type="InterPro" id="IPR002933">
    <property type="entry name" value="Peptidase_M20"/>
</dbReference>
<evidence type="ECO:0000256" key="1">
    <source>
        <dbReference type="ARBA" id="ARBA00006153"/>
    </source>
</evidence>
<dbReference type="GO" id="GO:0050538">
    <property type="term" value="F:N-carbamoyl-L-amino-acid hydrolase activity"/>
    <property type="evidence" value="ECO:0007669"/>
    <property type="project" value="UniProtKB-EC"/>
</dbReference>
<protein>
    <submittedName>
        <fullName evidence="4">N-carbamoyl-L-amino acid hydrolase</fullName>
        <ecNumber evidence="4">3.-.-.-</ecNumber>
        <ecNumber evidence="4">3.5.-.-</ecNumber>
        <ecNumber evidence="4">3.5.1.87</ecNumber>
        <ecNumber evidence="4">3.5.3.-</ecNumber>
    </submittedName>
</protein>
<dbReference type="GO" id="GO:0046872">
    <property type="term" value="F:metal ion binding"/>
    <property type="evidence" value="ECO:0007669"/>
    <property type="project" value="UniProtKB-KW"/>
</dbReference>
<dbReference type="SUPFAM" id="SSF55031">
    <property type="entry name" value="Bacterial exopeptidase dimerisation domain"/>
    <property type="match status" value="1"/>
</dbReference>
<feature type="binding site" evidence="3">
    <location>
        <position position="96"/>
    </location>
    <ligand>
        <name>Zn(2+)</name>
        <dbReference type="ChEBI" id="CHEBI:29105"/>
        <label>2</label>
    </ligand>
</feature>
<dbReference type="AlphaFoldDB" id="A0A085JFA0"/>